<accession>A0ABP0BN74</accession>
<feature type="compositionally biased region" description="Basic and acidic residues" evidence="1">
    <location>
        <begin position="467"/>
        <end position="483"/>
    </location>
</feature>
<keyword evidence="3" id="KW-1185">Reference proteome</keyword>
<evidence type="ECO:0000313" key="3">
    <source>
        <dbReference type="Proteomes" id="UP001642406"/>
    </source>
</evidence>
<feature type="compositionally biased region" description="Basic and acidic residues" evidence="1">
    <location>
        <begin position="406"/>
        <end position="417"/>
    </location>
</feature>
<protein>
    <submittedName>
        <fullName evidence="2">Uncharacterized protein</fullName>
    </submittedName>
</protein>
<proteinExistence type="predicted"/>
<gene>
    <name evidence="2" type="ORF">SBRCBS47491_004426</name>
</gene>
<feature type="region of interest" description="Disordered" evidence="1">
    <location>
        <begin position="239"/>
        <end position="284"/>
    </location>
</feature>
<evidence type="ECO:0000256" key="1">
    <source>
        <dbReference type="SAM" id="MobiDB-lite"/>
    </source>
</evidence>
<evidence type="ECO:0000313" key="2">
    <source>
        <dbReference type="EMBL" id="CAK7221142.1"/>
    </source>
</evidence>
<feature type="region of interest" description="Disordered" evidence="1">
    <location>
        <begin position="164"/>
        <end position="183"/>
    </location>
</feature>
<sequence>MDDPDVAWPAWKFGMKRDALFTTLHTQYNTFQSTIQDPDAFHHDVYEIANEAATTAEFHNLLAIRREQRLRELNESLESASFEIIANPDLVGTTQWEYALQLFRTRSLDSLVRYFASYLPTSHPWHTPSEAENEPISVVTASTKPFFEDGVVTHEPMAMTHSLSHTSLRHELPPSPRSLTTYSDDMESSQAHDLYCLNTLTPARTLSLSDSDDDDRLCRGNGDVDDEHIHIYKANVGAEAVDEECPSQYDDDTSQSSGPDTPVSMSDAEPEVAEDESSHHRDHPNSTVATAFAATLQEFTATPTPKTLTPPTPIPNPVDDAVTHDVNNNNTAADANINTTPRSSPRRRPLQSGCAVDDINRSCSPLPVSVRVRHRSVSPSRPWPLAHAESGHHHHHPAAPSGIIANHDHNRAGDRSSRRGRRHHRLETVTASTITRSVSSSGLGRRRPGFGVEKTVQPRPMRTRQRERREAAASAAVDDHSRQ</sequence>
<feature type="compositionally biased region" description="Acidic residues" evidence="1">
    <location>
        <begin position="240"/>
        <end position="253"/>
    </location>
</feature>
<feature type="region of interest" description="Disordered" evidence="1">
    <location>
        <begin position="373"/>
        <end position="483"/>
    </location>
</feature>
<name>A0ABP0BN74_9PEZI</name>
<feature type="compositionally biased region" description="Low complexity" evidence="1">
    <location>
        <begin position="317"/>
        <end position="343"/>
    </location>
</feature>
<reference evidence="2 3" key="1">
    <citation type="submission" date="2024-01" db="EMBL/GenBank/DDBJ databases">
        <authorList>
            <person name="Allen C."/>
            <person name="Tagirdzhanova G."/>
        </authorList>
    </citation>
    <scope>NUCLEOTIDE SEQUENCE [LARGE SCALE GENOMIC DNA]</scope>
</reference>
<dbReference type="EMBL" id="CAWUHC010000033">
    <property type="protein sequence ID" value="CAK7221142.1"/>
    <property type="molecule type" value="Genomic_DNA"/>
</dbReference>
<comment type="caution">
    <text evidence="2">The sequence shown here is derived from an EMBL/GenBank/DDBJ whole genome shotgun (WGS) entry which is preliminary data.</text>
</comment>
<organism evidence="2 3">
    <name type="scientific">Sporothrix bragantina</name>
    <dbReference type="NCBI Taxonomy" id="671064"/>
    <lineage>
        <taxon>Eukaryota</taxon>
        <taxon>Fungi</taxon>
        <taxon>Dikarya</taxon>
        <taxon>Ascomycota</taxon>
        <taxon>Pezizomycotina</taxon>
        <taxon>Sordariomycetes</taxon>
        <taxon>Sordariomycetidae</taxon>
        <taxon>Ophiostomatales</taxon>
        <taxon>Ophiostomataceae</taxon>
        <taxon>Sporothrix</taxon>
    </lineage>
</organism>
<dbReference type="Proteomes" id="UP001642406">
    <property type="component" value="Unassembled WGS sequence"/>
</dbReference>
<feature type="region of interest" description="Disordered" evidence="1">
    <location>
        <begin position="302"/>
        <end position="352"/>
    </location>
</feature>